<protein>
    <submittedName>
        <fullName evidence="1">Uncharacterized protein</fullName>
    </submittedName>
</protein>
<dbReference type="EMBL" id="GBRH01237336">
    <property type="protein sequence ID" value="JAD60559.1"/>
    <property type="molecule type" value="Transcribed_RNA"/>
</dbReference>
<reference evidence="1" key="2">
    <citation type="journal article" date="2015" name="Data Brief">
        <title>Shoot transcriptome of the giant reed, Arundo donax.</title>
        <authorList>
            <person name="Barrero R.A."/>
            <person name="Guerrero F.D."/>
            <person name="Moolhuijzen P."/>
            <person name="Goolsby J.A."/>
            <person name="Tidwell J."/>
            <person name="Bellgard S.E."/>
            <person name="Bellgard M.I."/>
        </authorList>
    </citation>
    <scope>NUCLEOTIDE SEQUENCE</scope>
    <source>
        <tissue evidence="1">Shoot tissue taken approximately 20 cm above the soil surface</tissue>
    </source>
</reference>
<proteinExistence type="predicted"/>
<organism evidence="1">
    <name type="scientific">Arundo donax</name>
    <name type="common">Giant reed</name>
    <name type="synonym">Donax arundinaceus</name>
    <dbReference type="NCBI Taxonomy" id="35708"/>
    <lineage>
        <taxon>Eukaryota</taxon>
        <taxon>Viridiplantae</taxon>
        <taxon>Streptophyta</taxon>
        <taxon>Embryophyta</taxon>
        <taxon>Tracheophyta</taxon>
        <taxon>Spermatophyta</taxon>
        <taxon>Magnoliopsida</taxon>
        <taxon>Liliopsida</taxon>
        <taxon>Poales</taxon>
        <taxon>Poaceae</taxon>
        <taxon>PACMAD clade</taxon>
        <taxon>Arundinoideae</taxon>
        <taxon>Arundineae</taxon>
        <taxon>Arundo</taxon>
    </lineage>
</organism>
<accession>A0A0A9B9D8</accession>
<reference evidence="1" key="1">
    <citation type="submission" date="2014-09" db="EMBL/GenBank/DDBJ databases">
        <authorList>
            <person name="Magalhaes I.L.F."/>
            <person name="Oliveira U."/>
            <person name="Santos F.R."/>
            <person name="Vidigal T.H.D.A."/>
            <person name="Brescovit A.D."/>
            <person name="Santos A.J."/>
        </authorList>
    </citation>
    <scope>NUCLEOTIDE SEQUENCE</scope>
    <source>
        <tissue evidence="1">Shoot tissue taken approximately 20 cm above the soil surface</tissue>
    </source>
</reference>
<name>A0A0A9B9D8_ARUDO</name>
<dbReference type="AlphaFoldDB" id="A0A0A9B9D8"/>
<sequence length="70" mass="8329">MFICWWTSDIARTTIVYLSVTWFLIVCGPMQCRCCVSYPILPIYYYKNFDVRKKKVEPYLTLLHDIAINA</sequence>
<evidence type="ECO:0000313" key="1">
    <source>
        <dbReference type="EMBL" id="JAD60559.1"/>
    </source>
</evidence>